<dbReference type="RefSeq" id="WP_105246964.1">
    <property type="nucleotide sequence ID" value="NZ_PSZM01000040.1"/>
</dbReference>
<feature type="chain" id="PRO_5015633580" evidence="1">
    <location>
        <begin position="20"/>
        <end position="195"/>
    </location>
</feature>
<reference evidence="2 3" key="1">
    <citation type="submission" date="2018-02" db="EMBL/GenBank/DDBJ databases">
        <title>Genome sequences of Apibacter spp., gut symbionts of Asian honey bees.</title>
        <authorList>
            <person name="Kwong W.K."/>
            <person name="Steele M.I."/>
            <person name="Moran N.A."/>
        </authorList>
    </citation>
    <scope>NUCLEOTIDE SEQUENCE [LARGE SCALE GENOMIC DNA]</scope>
    <source>
        <strain evidence="3">wkB301</strain>
    </source>
</reference>
<evidence type="ECO:0000313" key="2">
    <source>
        <dbReference type="EMBL" id="PQL91566.1"/>
    </source>
</evidence>
<protein>
    <submittedName>
        <fullName evidence="2">Uncharacterized protein</fullName>
    </submittedName>
</protein>
<sequence length="195" mass="22675">MKPRLLTILIFLSFLTANGQEIFLDKVSQDTCLFIGGIKSEKNDTLKVFEDNKITFKNSEDLEQVGLLIGKEFTNKLFKSGLCFELNGYEPFWNAIIFKDKINIYIPEKDNWEDYKINLYTNEESLDPIFFAMFSSKCGNIFGTINNTGSRTKDKCHVCEYLIPEYKDSLYEVYINIYGKIYKGCGTIRQYETKN</sequence>
<evidence type="ECO:0000313" key="3">
    <source>
        <dbReference type="Proteomes" id="UP000238042"/>
    </source>
</evidence>
<dbReference type="AlphaFoldDB" id="A0A2S8AAF1"/>
<proteinExistence type="predicted"/>
<dbReference type="EMBL" id="PSZM01000040">
    <property type="protein sequence ID" value="PQL91566.1"/>
    <property type="molecule type" value="Genomic_DNA"/>
</dbReference>
<dbReference type="Proteomes" id="UP000238042">
    <property type="component" value="Unassembled WGS sequence"/>
</dbReference>
<name>A0A2S8AAF1_9FLAO</name>
<gene>
    <name evidence="2" type="ORF">C4S77_07075</name>
</gene>
<evidence type="ECO:0000256" key="1">
    <source>
        <dbReference type="SAM" id="SignalP"/>
    </source>
</evidence>
<dbReference type="OrthoDB" id="5348860at2"/>
<accession>A0A2S8AAF1</accession>
<comment type="caution">
    <text evidence="2">The sequence shown here is derived from an EMBL/GenBank/DDBJ whole genome shotgun (WGS) entry which is preliminary data.</text>
</comment>
<organism evidence="2 3">
    <name type="scientific">Apibacter adventoris</name>
    <dbReference type="NCBI Taxonomy" id="1679466"/>
    <lineage>
        <taxon>Bacteria</taxon>
        <taxon>Pseudomonadati</taxon>
        <taxon>Bacteroidota</taxon>
        <taxon>Flavobacteriia</taxon>
        <taxon>Flavobacteriales</taxon>
        <taxon>Weeksellaceae</taxon>
        <taxon>Apibacter</taxon>
    </lineage>
</organism>
<keyword evidence="3" id="KW-1185">Reference proteome</keyword>
<keyword evidence="1" id="KW-0732">Signal</keyword>
<feature type="signal peptide" evidence="1">
    <location>
        <begin position="1"/>
        <end position="19"/>
    </location>
</feature>